<accession>A0A9W9EYN5</accession>
<evidence type="ECO:0000313" key="3">
    <source>
        <dbReference type="Proteomes" id="UP001149074"/>
    </source>
</evidence>
<organism evidence="2 3">
    <name type="scientific">Penicillium argentinense</name>
    <dbReference type="NCBI Taxonomy" id="1131581"/>
    <lineage>
        <taxon>Eukaryota</taxon>
        <taxon>Fungi</taxon>
        <taxon>Dikarya</taxon>
        <taxon>Ascomycota</taxon>
        <taxon>Pezizomycotina</taxon>
        <taxon>Eurotiomycetes</taxon>
        <taxon>Eurotiomycetidae</taxon>
        <taxon>Eurotiales</taxon>
        <taxon>Aspergillaceae</taxon>
        <taxon>Penicillium</taxon>
    </lineage>
</organism>
<comment type="caution">
    <text evidence="2">The sequence shown here is derived from an EMBL/GenBank/DDBJ whole genome shotgun (WGS) entry which is preliminary data.</text>
</comment>
<reference evidence="2" key="2">
    <citation type="journal article" date="2023" name="IMA Fungus">
        <title>Comparative genomic study of the Penicillium genus elucidates a diverse pangenome and 15 lateral gene transfer events.</title>
        <authorList>
            <person name="Petersen C."/>
            <person name="Sorensen T."/>
            <person name="Nielsen M.R."/>
            <person name="Sondergaard T.E."/>
            <person name="Sorensen J.L."/>
            <person name="Fitzpatrick D.A."/>
            <person name="Frisvad J.C."/>
            <person name="Nielsen K.L."/>
        </authorList>
    </citation>
    <scope>NUCLEOTIDE SEQUENCE</scope>
    <source>
        <strain evidence="2">IBT 30761</strain>
    </source>
</reference>
<dbReference type="RefSeq" id="XP_056472271.1">
    <property type="nucleotide sequence ID" value="XM_056621465.1"/>
</dbReference>
<feature type="region of interest" description="Disordered" evidence="1">
    <location>
        <begin position="32"/>
        <end position="82"/>
    </location>
</feature>
<sequence length="82" mass="8994">MTIVLEKIEPHGTNDTEPWTREEKLLTLPFPQLGRWDFGTTPLKRTGPQKADGIFDGPKNVDDTQVPSLGGPGRPGRPSATQ</sequence>
<evidence type="ECO:0000256" key="1">
    <source>
        <dbReference type="SAM" id="MobiDB-lite"/>
    </source>
</evidence>
<gene>
    <name evidence="2" type="ORF">N7532_008974</name>
</gene>
<dbReference type="GeneID" id="81360444"/>
<proteinExistence type="predicted"/>
<dbReference type="Proteomes" id="UP001149074">
    <property type="component" value="Unassembled WGS sequence"/>
</dbReference>
<reference evidence="2" key="1">
    <citation type="submission" date="2022-11" db="EMBL/GenBank/DDBJ databases">
        <authorList>
            <person name="Petersen C."/>
        </authorList>
    </citation>
    <scope>NUCLEOTIDE SEQUENCE</scope>
    <source>
        <strain evidence="2">IBT 30761</strain>
    </source>
</reference>
<dbReference type="AlphaFoldDB" id="A0A9W9EYN5"/>
<dbReference type="EMBL" id="JAPQKI010000009">
    <property type="protein sequence ID" value="KAJ5090290.1"/>
    <property type="molecule type" value="Genomic_DNA"/>
</dbReference>
<keyword evidence="3" id="KW-1185">Reference proteome</keyword>
<name>A0A9W9EYN5_9EURO</name>
<protein>
    <submittedName>
        <fullName evidence="2">Uncharacterized protein</fullName>
    </submittedName>
</protein>
<evidence type="ECO:0000313" key="2">
    <source>
        <dbReference type="EMBL" id="KAJ5090290.1"/>
    </source>
</evidence>